<dbReference type="AlphaFoldDB" id="A0A1B8B990"/>
<evidence type="ECO:0000313" key="2">
    <source>
        <dbReference type="Proteomes" id="UP000091967"/>
    </source>
</evidence>
<gene>
    <name evidence="1" type="ORF">FPOA_03215</name>
</gene>
<evidence type="ECO:0000313" key="1">
    <source>
        <dbReference type="EMBL" id="OBS29278.1"/>
    </source>
</evidence>
<reference evidence="1 2" key="1">
    <citation type="submission" date="2016-06" db="EMBL/GenBank/DDBJ databases">
        <title>Living apart together: crosstalk between the core and supernumerary genomes in a fungal plant pathogen.</title>
        <authorList>
            <person name="Vanheule A."/>
            <person name="Audenaert K."/>
            <person name="Warris S."/>
            <person name="Van De Geest H."/>
            <person name="Schijlen E."/>
            <person name="Hofte M."/>
            <person name="De Saeger S."/>
            <person name="Haesaert G."/>
            <person name="Waalwijk C."/>
            <person name="Van Der Lee T."/>
        </authorList>
    </citation>
    <scope>NUCLEOTIDE SEQUENCE [LARGE SCALE GENOMIC DNA]</scope>
    <source>
        <strain evidence="1 2">2516</strain>
    </source>
</reference>
<comment type="caution">
    <text evidence="1">The sequence shown here is derived from an EMBL/GenBank/DDBJ whole genome shotgun (WGS) entry which is preliminary data.</text>
</comment>
<proteinExistence type="predicted"/>
<name>A0A1B8B990_FUSPO</name>
<organism evidence="1 2">
    <name type="scientific">Fusarium poae</name>
    <dbReference type="NCBI Taxonomy" id="36050"/>
    <lineage>
        <taxon>Eukaryota</taxon>
        <taxon>Fungi</taxon>
        <taxon>Dikarya</taxon>
        <taxon>Ascomycota</taxon>
        <taxon>Pezizomycotina</taxon>
        <taxon>Sordariomycetes</taxon>
        <taxon>Hypocreomycetidae</taxon>
        <taxon>Hypocreales</taxon>
        <taxon>Nectriaceae</taxon>
        <taxon>Fusarium</taxon>
    </lineage>
</organism>
<accession>A0A1B8B990</accession>
<dbReference type="OrthoDB" id="5106741at2759"/>
<sequence length="81" mass="9490">MFLDKIRQLKLDATDINRIKLKTIDNAQGDEAEFVIYDKSFHEEDTRLARNWNLISILMLTTSIYMCPSGVLDQTFQEFSE</sequence>
<dbReference type="Proteomes" id="UP000091967">
    <property type="component" value="Unassembled WGS sequence"/>
</dbReference>
<dbReference type="EMBL" id="LYXU01000001">
    <property type="protein sequence ID" value="OBS29278.1"/>
    <property type="molecule type" value="Genomic_DNA"/>
</dbReference>
<keyword evidence="2" id="KW-1185">Reference proteome</keyword>
<protein>
    <submittedName>
        <fullName evidence="1">Uncharacterized protein</fullName>
    </submittedName>
</protein>